<keyword evidence="2" id="KW-1185">Reference proteome</keyword>
<dbReference type="EMBL" id="CM007651">
    <property type="protein sequence ID" value="ONI28430.1"/>
    <property type="molecule type" value="Genomic_DNA"/>
</dbReference>
<protein>
    <submittedName>
        <fullName evidence="1">Uncharacterized protein</fullName>
    </submittedName>
</protein>
<reference evidence="1" key="2">
    <citation type="submission" date="2016-12" db="EMBL/GenBank/DDBJ databases">
        <title>WGS assembly of Prunus persica.</title>
        <authorList>
            <person name="Verde I."/>
            <person name="Jenkins J."/>
            <person name="Dondini L."/>
            <person name="Micali S."/>
            <person name="Pagliarani G."/>
            <person name="Vendramin E."/>
            <person name="Paris R."/>
            <person name="Aramini V."/>
            <person name="Gazza L."/>
            <person name="Rossini L."/>
            <person name="Bassi D."/>
            <person name="Troggio M."/>
            <person name="Shu S."/>
            <person name="Grimwood J.H."/>
            <person name="Tartarini S."/>
            <person name="Dettori M.T."/>
            <person name="Schmutz J."/>
        </authorList>
    </citation>
    <scope>NUCLEOTIDE SEQUENCE</scope>
</reference>
<reference evidence="1 2" key="1">
    <citation type="journal article" date="2013" name="Nat. Genet.">
        <title>The high-quality draft genome of peach (Prunus persica) identifies unique patterns of genetic diversity, domestication and genome evolution.</title>
        <authorList>
            <consortium name="International Peach Genome Initiative"/>
            <person name="Verde I."/>
            <person name="Abbott A.G."/>
            <person name="Scalabrin S."/>
            <person name="Jung S."/>
            <person name="Shu S."/>
            <person name="Marroni F."/>
            <person name="Zhebentyayeva T."/>
            <person name="Dettori M.T."/>
            <person name="Grimwood J."/>
            <person name="Cattonaro F."/>
            <person name="Zuccolo A."/>
            <person name="Rossini L."/>
            <person name="Jenkins J."/>
            <person name="Vendramin E."/>
            <person name="Meisel L.A."/>
            <person name="Decroocq V."/>
            <person name="Sosinski B."/>
            <person name="Prochnik S."/>
            <person name="Mitros T."/>
            <person name="Policriti A."/>
            <person name="Cipriani G."/>
            <person name="Dondini L."/>
            <person name="Ficklin S."/>
            <person name="Goodstein D.M."/>
            <person name="Xuan P."/>
            <person name="Del Fabbro C."/>
            <person name="Aramini V."/>
            <person name="Copetti D."/>
            <person name="Gonzalez S."/>
            <person name="Horner D.S."/>
            <person name="Falchi R."/>
            <person name="Lucas S."/>
            <person name="Mica E."/>
            <person name="Maldonado J."/>
            <person name="Lazzari B."/>
            <person name="Bielenberg D."/>
            <person name="Pirona R."/>
            <person name="Miculan M."/>
            <person name="Barakat A."/>
            <person name="Testolin R."/>
            <person name="Stella A."/>
            <person name="Tartarini S."/>
            <person name="Tonutti P."/>
            <person name="Arus P."/>
            <person name="Orellana A."/>
            <person name="Wells C."/>
            <person name="Main D."/>
            <person name="Vizzotto G."/>
            <person name="Silva H."/>
            <person name="Salamini F."/>
            <person name="Schmutz J."/>
            <person name="Morgante M."/>
            <person name="Rokhsar D.S."/>
        </authorList>
    </citation>
    <scope>NUCLEOTIDE SEQUENCE [LARGE SCALE GENOMIC DNA]</scope>
    <source>
        <strain evidence="2">cv. Nemared</strain>
    </source>
</reference>
<organism evidence="1 2">
    <name type="scientific">Prunus persica</name>
    <name type="common">Peach</name>
    <name type="synonym">Amygdalus persica</name>
    <dbReference type="NCBI Taxonomy" id="3760"/>
    <lineage>
        <taxon>Eukaryota</taxon>
        <taxon>Viridiplantae</taxon>
        <taxon>Streptophyta</taxon>
        <taxon>Embryophyta</taxon>
        <taxon>Tracheophyta</taxon>
        <taxon>Spermatophyta</taxon>
        <taxon>Magnoliopsida</taxon>
        <taxon>eudicotyledons</taxon>
        <taxon>Gunneridae</taxon>
        <taxon>Pentapetalae</taxon>
        <taxon>rosids</taxon>
        <taxon>fabids</taxon>
        <taxon>Rosales</taxon>
        <taxon>Rosaceae</taxon>
        <taxon>Amygdaloideae</taxon>
        <taxon>Amygdaleae</taxon>
        <taxon>Prunus</taxon>
    </lineage>
</organism>
<name>A0A251QX72_PRUPE</name>
<dbReference type="Proteomes" id="UP000006882">
    <property type="component" value="Chromosome G1"/>
</dbReference>
<gene>
    <name evidence="1" type="ORF">PRUPE_1G142200</name>
</gene>
<dbReference type="EMBL" id="CM007651">
    <property type="protein sequence ID" value="ONI28429.1"/>
    <property type="molecule type" value="Genomic_DNA"/>
</dbReference>
<evidence type="ECO:0000313" key="2">
    <source>
        <dbReference type="Proteomes" id="UP000006882"/>
    </source>
</evidence>
<dbReference type="Gramene" id="ONI28429">
    <property type="protein sequence ID" value="ONI28429"/>
    <property type="gene ID" value="PRUPE_1G142200"/>
</dbReference>
<sequence length="61" mass="6539">MVGGHLDPGPMVEETAKAKVWKLGECGSRRSKSVGGGGQPASYRLNWMRWVAGQTIHCLVG</sequence>
<dbReference type="AlphaFoldDB" id="A0A251QX72"/>
<dbReference type="Gramene" id="ONI28430">
    <property type="protein sequence ID" value="ONI28430"/>
    <property type="gene ID" value="PRUPE_1G142200"/>
</dbReference>
<accession>A0A251QX72</accession>
<evidence type="ECO:0000313" key="1">
    <source>
        <dbReference type="EMBL" id="ONI28429.1"/>
    </source>
</evidence>
<proteinExistence type="predicted"/>